<dbReference type="EMBL" id="FOVR01000001">
    <property type="protein sequence ID" value="SFN51866.1"/>
    <property type="molecule type" value="Genomic_DNA"/>
</dbReference>
<evidence type="ECO:0000256" key="1">
    <source>
        <dbReference type="ARBA" id="ARBA00010556"/>
    </source>
</evidence>
<dbReference type="InterPro" id="IPR011626">
    <property type="entry name" value="Alpha-macroglobulin_TED"/>
</dbReference>
<dbReference type="InterPro" id="IPR026284">
    <property type="entry name" value="A2MG_proteobact"/>
</dbReference>
<keyword evidence="2 6" id="KW-0732">Signal</keyword>
<feature type="domain" description="Apple" evidence="7">
    <location>
        <begin position="28"/>
        <end position="107"/>
    </location>
</feature>
<dbReference type="InterPro" id="IPR002890">
    <property type="entry name" value="MG2"/>
</dbReference>
<comment type="similarity">
    <text evidence="1">Belongs to the protease inhibitor I39 (alpha-2-macroglobulin) family. Bacterial alpha-2-macroglobulin subfamily.</text>
</comment>
<reference evidence="8 9" key="1">
    <citation type="submission" date="2016-10" db="EMBL/GenBank/DDBJ databases">
        <authorList>
            <person name="de Groot N.N."/>
        </authorList>
    </citation>
    <scope>NUCLEOTIDE SEQUENCE [LARGE SCALE GENOMIC DNA]</scope>
    <source>
        <strain evidence="8 9">CGMCC 1.9157</strain>
    </source>
</reference>
<dbReference type="InterPro" id="IPR041203">
    <property type="entry name" value="Bact_A2M_MG5"/>
</dbReference>
<dbReference type="InterPro" id="IPR041462">
    <property type="entry name" value="Bact_A2M_MG6"/>
</dbReference>
<keyword evidence="9" id="KW-1185">Reference proteome</keyword>
<evidence type="ECO:0000313" key="8">
    <source>
        <dbReference type="EMBL" id="SFN51866.1"/>
    </source>
</evidence>
<feature type="repeat" description="TPR" evidence="5">
    <location>
        <begin position="228"/>
        <end position="261"/>
    </location>
</feature>
<dbReference type="InterPro" id="IPR019734">
    <property type="entry name" value="TPR_rpt"/>
</dbReference>
<dbReference type="CDD" id="cd02891">
    <property type="entry name" value="A2M_like"/>
    <property type="match status" value="1"/>
</dbReference>
<dbReference type="Pfam" id="PF01835">
    <property type="entry name" value="MG2"/>
    <property type="match status" value="1"/>
</dbReference>
<dbReference type="PANTHER" id="PTHR40094:SF1">
    <property type="entry name" value="UBIQUITIN DOMAIN-CONTAINING PROTEIN"/>
    <property type="match status" value="1"/>
</dbReference>
<dbReference type="GO" id="GO:0006508">
    <property type="term" value="P:proteolysis"/>
    <property type="evidence" value="ECO:0007669"/>
    <property type="project" value="InterPro"/>
</dbReference>
<dbReference type="PANTHER" id="PTHR40094">
    <property type="entry name" value="ALPHA-2-MACROGLOBULIN HOMOLOG"/>
    <property type="match status" value="1"/>
</dbReference>
<dbReference type="PIRSF" id="PIRSF038980">
    <property type="entry name" value="A2M_bac"/>
    <property type="match status" value="1"/>
</dbReference>
<dbReference type="STRING" id="655353.SAMN04488056_101162"/>
<dbReference type="InterPro" id="IPR049120">
    <property type="entry name" value="A2M_bMG2"/>
</dbReference>
<dbReference type="GO" id="GO:0005615">
    <property type="term" value="C:extracellular space"/>
    <property type="evidence" value="ECO:0007669"/>
    <property type="project" value="InterPro"/>
</dbReference>
<dbReference type="PROSITE" id="PS50005">
    <property type="entry name" value="TPR"/>
    <property type="match status" value="1"/>
</dbReference>
<dbReference type="SMART" id="SM00223">
    <property type="entry name" value="APPLE"/>
    <property type="match status" value="1"/>
</dbReference>
<keyword evidence="4" id="KW-1015">Disulfide bond</keyword>
<dbReference type="InterPro" id="IPR047565">
    <property type="entry name" value="Alpha-macroglob_thiol-ester_cl"/>
</dbReference>
<dbReference type="Pfam" id="PF07703">
    <property type="entry name" value="A2M_BRD"/>
    <property type="match status" value="1"/>
</dbReference>
<dbReference type="Pfam" id="PF21142">
    <property type="entry name" value="A2M_bMG2"/>
    <property type="match status" value="1"/>
</dbReference>
<keyword evidence="3" id="KW-0677">Repeat</keyword>
<dbReference type="SUPFAM" id="SSF48452">
    <property type="entry name" value="TPR-like"/>
    <property type="match status" value="1"/>
</dbReference>
<evidence type="ECO:0000256" key="5">
    <source>
        <dbReference type="PROSITE-ProRule" id="PRU00339"/>
    </source>
</evidence>
<dbReference type="Pfam" id="PF17962">
    <property type="entry name" value="bMG6"/>
    <property type="match status" value="1"/>
</dbReference>
<dbReference type="SMART" id="SM01359">
    <property type="entry name" value="A2M_N_2"/>
    <property type="match status" value="1"/>
</dbReference>
<accession>A0A1I4ZNL6</accession>
<dbReference type="InterPro" id="IPR011990">
    <property type="entry name" value="TPR-like_helical_dom_sf"/>
</dbReference>
<evidence type="ECO:0000259" key="7">
    <source>
        <dbReference type="PROSITE" id="PS50948"/>
    </source>
</evidence>
<protein>
    <recommendedName>
        <fullName evidence="7">Apple domain-containing protein</fullName>
    </recommendedName>
</protein>
<dbReference type="GO" id="GO:0004866">
    <property type="term" value="F:endopeptidase inhibitor activity"/>
    <property type="evidence" value="ECO:0007669"/>
    <property type="project" value="InterPro"/>
</dbReference>
<dbReference type="SMART" id="SM01419">
    <property type="entry name" value="Thiol-ester_cl"/>
    <property type="match status" value="1"/>
</dbReference>
<dbReference type="Gene3D" id="3.50.4.10">
    <property type="entry name" value="Hepatocyte Growth Factor"/>
    <property type="match status" value="1"/>
</dbReference>
<dbReference type="SMART" id="SM00028">
    <property type="entry name" value="TPR"/>
    <property type="match status" value="3"/>
</dbReference>
<dbReference type="Pfam" id="PF07678">
    <property type="entry name" value="TED_complement"/>
    <property type="match status" value="1"/>
</dbReference>
<dbReference type="Pfam" id="PF17972">
    <property type="entry name" value="bMG5"/>
    <property type="match status" value="1"/>
</dbReference>
<dbReference type="Proteomes" id="UP000199236">
    <property type="component" value="Unassembled WGS sequence"/>
</dbReference>
<dbReference type="InterPro" id="IPR008930">
    <property type="entry name" value="Terpenoid_cyclase/PrenylTrfase"/>
</dbReference>
<dbReference type="InterPro" id="IPR000177">
    <property type="entry name" value="Apple"/>
</dbReference>
<evidence type="ECO:0000256" key="6">
    <source>
        <dbReference type="SAM" id="SignalP"/>
    </source>
</evidence>
<dbReference type="Pfam" id="PF17973">
    <property type="entry name" value="bMG10"/>
    <property type="match status" value="1"/>
</dbReference>
<keyword evidence="5" id="KW-0802">TPR repeat</keyword>
<dbReference type="InterPro" id="IPR003609">
    <property type="entry name" value="Pan_app"/>
</dbReference>
<dbReference type="SUPFAM" id="SSF48239">
    <property type="entry name" value="Terpenoid cyclases/Protein prenyltransferases"/>
    <property type="match status" value="1"/>
</dbReference>
<evidence type="ECO:0000256" key="3">
    <source>
        <dbReference type="ARBA" id="ARBA00022737"/>
    </source>
</evidence>
<dbReference type="RefSeq" id="WP_090067872.1">
    <property type="nucleotide sequence ID" value="NZ_FOVR01000001.1"/>
</dbReference>
<sequence length="1851" mass="200278">MARILSAIVALILISFSASQKVWALDGTYRDEVILSRDTDFYGFDFKTLKKVTLDQCQSACLKAQNCKAFTYNVKAEFCFLKSDFAKATPFKGAISGRIAPRFEEEDIGKAAPLTNLPQSIHNAAAKMYKEVSSSSPDVGAGTIGFDELIKRGYGAMDFNDPTRAMDLFRSALAIYPEASDIWHAYSQAAAQAARTTQDLREARTARASAINAALNAYTSSRTRTNRAAALSQLARALEATARFREAIDSFKLALEMRENPADRADYRRLLESHGFRMINHSIDADLQNPRICIQFSEELKKGFGDYASYIRINQQEPKALDVSKRQICVEGLAHGNSYQLDVREGLPADNGEQLLSNLQLDLYVRDRKPGMRFSGNNYVLPASNRRGLPLVSVNADEAKLALYRINDRSLAQLVRGSRFLSQLEEWQLSDLTETMGSPVWEGSMAITPEKNREVVTAIPIDEALPEREPGVYLMTAAATTIDLNDYPSAASQWFVISDIGLTTFSSTKSLPAGGSSQAGGDLGGLQVFARSLESAAPLSGIKVKLIARNNEILGSGTSDATGMVTFDAGLMRGSDGLAPAVLTASNSDKNDFVFLDLTRAGFDLSDRGVTGRPSPEGVDVYAWTERGVYRPGEEVHVSALARDDTARAVKDLPLTFSFLRPDGVEAQRLIGSGKALGGYSVDLPLLSNAKRGGWRVQIFADPKKPALGEVSFLVEDFIPDRTDMTLTPDGDVVAVGDSATGAIEGRYLYGAPAAGLALSGDILVRETRKMDGFEGYLFGLAEEEDTGIERIPLGPLPALDAEGKGQYDFSLGALRASTRPKIADLVVRMQEGSGRAIERRAQYRVEPDDIMLGIKPQFDGNQVSENSDAQFQLIAVSPDASRASQSSVDWSLVKIERQYQWYRNGSSWYSESVDLESKVADGQVDLGTGDPAKLSLPVEWGRYRLTLGDSTSVEFRAGWASAGSLDTPDGLELALDKPSYKAGETAKLKVSPRFAGKLLLAIGTDRIRKTLSVDVPAEGTTLDIPVEEDWGAGAYLLANLYRPSDKGASRNPMRAIGVEWLGVSPEERALSISMEAPETIRPREQMEVPVKVDGLKAGEEAYVTVALVDEGILNLTGYKTPDPVGRYFGQRRLGVDIRDLYGRLIDGSNGAFGALRTGGDGGGPQMDASGDVPTQELVAFVSGIVRLDENGAAKVSFDIPQFNGTARLMATAWTDDAVGSSDEDATIRDPIVVHVSLPKVLAPGDTSRAIVELTNLEAPEGDYHLELITSESLALDIAKAPETVTLNKDEMVSLSVPLTGFKEGMGDVTVKLTSTSGDGLGILYDAQMPVRSGVLPLTTVTRVPLAVGGGELKLDAAWMAGLQKHNATVSVSVNEPGTYDVASLLMQLDRYPYGCAEQITSRALPLLYAKELAFNLPEELASLSGTAMKERIQKAIDKLLSYQSDMGGFSLWGGGYVDDPWLTAYATDFLTRAQEQGFKVPEVAMKRALQDIKNRLAYQSDLQRDSASVAYGLYDLARNRMASAGDLRYYVETKLDSFDSPFSRAQLGAALALYGDRTRAERAFDSALWLAERREGNMAISEGSVYSFSSLQRDVAGMLALASEVSPALGNLEGIKALARRIHDPEKRLNTQEQVWMVLAARAQAEATADLGIAVNGVASSGPLVAAYNGQAIDEEPVTIVNGGEAPLEALVTVVASPSEPLPAGGNGFAISRSYHALDGSPVNVAEIKQNERLVVVVNATQFDDVPSRLMISNLLPAGLEVENPHLVKSAEQQNFSWLPKTDVAHVEFRKDRVLAAINREQGGVKDFTIAYTVRAVSPGSFMHPAAVIEDMYRPEKAARTASGWMNVIR</sequence>
<dbReference type="Pfam" id="PF00207">
    <property type="entry name" value="A2M"/>
    <property type="match status" value="1"/>
</dbReference>
<dbReference type="InterPro" id="IPR051802">
    <property type="entry name" value="YfhM-like"/>
</dbReference>
<dbReference type="SMART" id="SM01360">
    <property type="entry name" value="A2M"/>
    <property type="match status" value="1"/>
</dbReference>
<name>A0A1I4ZNL6_9HYPH</name>
<evidence type="ECO:0000256" key="2">
    <source>
        <dbReference type="ARBA" id="ARBA00022729"/>
    </source>
</evidence>
<evidence type="ECO:0000313" key="9">
    <source>
        <dbReference type="Proteomes" id="UP000199236"/>
    </source>
</evidence>
<feature type="chain" id="PRO_5011487715" description="Apple domain-containing protein" evidence="6">
    <location>
        <begin position="21"/>
        <end position="1851"/>
    </location>
</feature>
<dbReference type="Gene3D" id="1.50.10.20">
    <property type="match status" value="1"/>
</dbReference>
<dbReference type="InterPro" id="IPR021868">
    <property type="entry name" value="Alpha_2_Macroglob_MG3"/>
</dbReference>
<gene>
    <name evidence="8" type="ORF">SAMN04488056_101162</name>
</gene>
<evidence type="ECO:0000256" key="4">
    <source>
        <dbReference type="ARBA" id="ARBA00023157"/>
    </source>
</evidence>
<dbReference type="Pfam" id="PF00024">
    <property type="entry name" value="PAN_1"/>
    <property type="match status" value="1"/>
</dbReference>
<dbReference type="PROSITE" id="PS50948">
    <property type="entry name" value="PAN"/>
    <property type="match status" value="1"/>
</dbReference>
<dbReference type="Gene3D" id="1.25.40.10">
    <property type="entry name" value="Tetratricopeptide repeat domain"/>
    <property type="match status" value="1"/>
</dbReference>
<dbReference type="OrthoDB" id="9767116at2"/>
<dbReference type="InterPro" id="IPR001599">
    <property type="entry name" value="Macroglobln_a2"/>
</dbReference>
<dbReference type="Pfam" id="PF11974">
    <property type="entry name" value="bMG3"/>
    <property type="match status" value="1"/>
</dbReference>
<organism evidence="8 9">
    <name type="scientific">Cohaesibacter marisflavi</name>
    <dbReference type="NCBI Taxonomy" id="655353"/>
    <lineage>
        <taxon>Bacteria</taxon>
        <taxon>Pseudomonadati</taxon>
        <taxon>Pseudomonadota</taxon>
        <taxon>Alphaproteobacteria</taxon>
        <taxon>Hyphomicrobiales</taxon>
        <taxon>Cohaesibacteraceae</taxon>
    </lineage>
</organism>
<dbReference type="InterPro" id="IPR011625">
    <property type="entry name" value="A2M_N_BRD"/>
</dbReference>
<proteinExistence type="inferred from homology"/>
<dbReference type="SUPFAM" id="SSF57414">
    <property type="entry name" value="Hairpin loop containing domain-like"/>
    <property type="match status" value="1"/>
</dbReference>
<dbReference type="InterPro" id="IPR041246">
    <property type="entry name" value="Bact_MG10"/>
</dbReference>
<dbReference type="Gene3D" id="2.60.40.1930">
    <property type="match status" value="1"/>
</dbReference>
<feature type="signal peptide" evidence="6">
    <location>
        <begin position="1"/>
        <end position="20"/>
    </location>
</feature>
<dbReference type="CDD" id="cd01100">
    <property type="entry name" value="APPLE_Factor_XI_like"/>
    <property type="match status" value="1"/>
</dbReference>